<dbReference type="GO" id="GO:0022857">
    <property type="term" value="F:transmembrane transporter activity"/>
    <property type="evidence" value="ECO:0007669"/>
    <property type="project" value="InterPro"/>
</dbReference>
<feature type="transmembrane region" description="Helical" evidence="7">
    <location>
        <begin position="93"/>
        <end position="118"/>
    </location>
</feature>
<protein>
    <recommendedName>
        <fullName evidence="10">Choline transport protein</fullName>
    </recommendedName>
</protein>
<comment type="subcellular location">
    <subcellularLocation>
        <location evidence="1">Membrane</location>
        <topology evidence="1">Multi-pass membrane protein</topology>
    </subcellularLocation>
</comment>
<sequence length="582" mass="62808">MAVLTSSPRRVVSKGDLMEKSVEHGEKFIAAAASSPITSDENADLSRLGLQSQAKRDIGLLAIVGLGWNICNSWSAIAATLVISISSGGPVTLLYGIVLIFVLGGACALSMAEMASVYPTAGGQYHWTSILAPKRYSRGLSYCCGCINFLGWIANGAGFIIQMPVIILSLASYLDSTYIPETWHIFLFFQAFNVVFTAYNIFLMKRTAWIHDVGCKHPTNYLEIPWSKQLITTLLVFLSLAGFFVITVTCLARSERKQEDSFVWTTFINESSWSSRSIVFLTGLLNPNFIYSGLDGATHLAEECTNASSAIPKALLSTIFIGFVSAFTFSVAMLYSFTDFEPVLSSPLPILGIWSQATGSSAAATVFVLVLSSCGCFACTGALQTASRLTWAFARDNAIVFSPFLRKVHPHLGVPVNALLVNWALIFALGYIFLASSTAFNALVATGLILQQVSFSFPAALALYHRFKGAAAFRRVLPRRSFKMPLVIGTIANILTIVLGLLALVFYDFPVVMPVSASNMSKAAFRRPDVLLSIANFTPDYACVVTGVMGRKVDIGPSLMPGSSQAGQHHGGCLMKSPPDSD</sequence>
<comment type="caution">
    <text evidence="8">The sequence shown here is derived from an EMBL/GenBank/DDBJ whole genome shotgun (WGS) entry which is preliminary data.</text>
</comment>
<evidence type="ECO:0000256" key="4">
    <source>
        <dbReference type="ARBA" id="ARBA00022989"/>
    </source>
</evidence>
<evidence type="ECO:0000313" key="8">
    <source>
        <dbReference type="EMBL" id="KXH67488.1"/>
    </source>
</evidence>
<dbReference type="InterPro" id="IPR002293">
    <property type="entry name" value="AA/rel_permease1"/>
</dbReference>
<evidence type="ECO:0000313" key="9">
    <source>
        <dbReference type="Proteomes" id="UP000070121"/>
    </source>
</evidence>
<dbReference type="PIRSF" id="PIRSF006060">
    <property type="entry name" value="AA_transporter"/>
    <property type="match status" value="1"/>
</dbReference>
<dbReference type="AlphaFoldDB" id="A0A135V4A8"/>
<accession>A0A135V4A8</accession>
<feature type="transmembrane region" description="Helical" evidence="7">
    <location>
        <begin position="485"/>
        <end position="507"/>
    </location>
</feature>
<feature type="transmembrane region" description="Helical" evidence="7">
    <location>
        <begin position="183"/>
        <end position="202"/>
    </location>
</feature>
<dbReference type="Gene3D" id="1.20.1740.10">
    <property type="entry name" value="Amino acid/polyamine transporter I"/>
    <property type="match status" value="1"/>
</dbReference>
<name>A0A135V4A8_9PEZI</name>
<feature type="transmembrane region" description="Helical" evidence="7">
    <location>
        <begin position="440"/>
        <end position="464"/>
    </location>
</feature>
<gene>
    <name evidence="8" type="ORF">CSAL01_00795</name>
</gene>
<dbReference type="PANTHER" id="PTHR45649">
    <property type="entry name" value="AMINO-ACID PERMEASE BAT1"/>
    <property type="match status" value="1"/>
</dbReference>
<evidence type="ECO:0000256" key="2">
    <source>
        <dbReference type="ARBA" id="ARBA00022448"/>
    </source>
</evidence>
<feature type="transmembrane region" description="Helical" evidence="7">
    <location>
        <begin position="412"/>
        <end position="434"/>
    </location>
</feature>
<dbReference type="GO" id="GO:0016020">
    <property type="term" value="C:membrane"/>
    <property type="evidence" value="ECO:0007669"/>
    <property type="project" value="UniProtKB-SubCell"/>
</dbReference>
<feature type="transmembrane region" description="Helical" evidence="7">
    <location>
        <begin position="314"/>
        <end position="337"/>
    </location>
</feature>
<evidence type="ECO:0000256" key="3">
    <source>
        <dbReference type="ARBA" id="ARBA00022692"/>
    </source>
</evidence>
<dbReference type="Pfam" id="PF13520">
    <property type="entry name" value="AA_permease_2"/>
    <property type="match status" value="2"/>
</dbReference>
<evidence type="ECO:0008006" key="10">
    <source>
        <dbReference type="Google" id="ProtNLM"/>
    </source>
</evidence>
<keyword evidence="5 7" id="KW-0472">Membrane</keyword>
<organism evidence="8 9">
    <name type="scientific">Colletotrichum salicis</name>
    <dbReference type="NCBI Taxonomy" id="1209931"/>
    <lineage>
        <taxon>Eukaryota</taxon>
        <taxon>Fungi</taxon>
        <taxon>Dikarya</taxon>
        <taxon>Ascomycota</taxon>
        <taxon>Pezizomycotina</taxon>
        <taxon>Sordariomycetes</taxon>
        <taxon>Hypocreomycetidae</taxon>
        <taxon>Glomerellales</taxon>
        <taxon>Glomerellaceae</taxon>
        <taxon>Colletotrichum</taxon>
        <taxon>Colletotrichum acutatum species complex</taxon>
    </lineage>
</organism>
<dbReference type="EMBL" id="JFFI01000465">
    <property type="protein sequence ID" value="KXH67488.1"/>
    <property type="molecule type" value="Genomic_DNA"/>
</dbReference>
<evidence type="ECO:0000256" key="7">
    <source>
        <dbReference type="SAM" id="Phobius"/>
    </source>
</evidence>
<feature type="transmembrane region" description="Helical" evidence="7">
    <location>
        <begin position="357"/>
        <end position="383"/>
    </location>
</feature>
<evidence type="ECO:0000256" key="5">
    <source>
        <dbReference type="ARBA" id="ARBA00023136"/>
    </source>
</evidence>
<feature type="transmembrane region" description="Helical" evidence="7">
    <location>
        <begin position="60"/>
        <end position="87"/>
    </location>
</feature>
<keyword evidence="2" id="KW-0813">Transport</keyword>
<dbReference type="Proteomes" id="UP000070121">
    <property type="component" value="Unassembled WGS sequence"/>
</dbReference>
<feature type="transmembrane region" description="Helical" evidence="7">
    <location>
        <begin position="230"/>
        <end position="254"/>
    </location>
</feature>
<dbReference type="PANTHER" id="PTHR45649:SF19">
    <property type="entry name" value="TRANSPORTER, PUTATIVE (EUROFUNG)-RELATED"/>
    <property type="match status" value="1"/>
</dbReference>
<evidence type="ECO:0000256" key="1">
    <source>
        <dbReference type="ARBA" id="ARBA00004141"/>
    </source>
</evidence>
<feature type="transmembrane region" description="Helical" evidence="7">
    <location>
        <begin position="274"/>
        <end position="294"/>
    </location>
</feature>
<keyword evidence="3 7" id="KW-0812">Transmembrane</keyword>
<feature type="region of interest" description="Disordered" evidence="6">
    <location>
        <begin position="560"/>
        <end position="582"/>
    </location>
</feature>
<dbReference type="STRING" id="1209931.A0A135V4A8"/>
<proteinExistence type="predicted"/>
<feature type="transmembrane region" description="Helical" evidence="7">
    <location>
        <begin position="139"/>
        <end position="171"/>
    </location>
</feature>
<keyword evidence="4 7" id="KW-1133">Transmembrane helix</keyword>
<evidence type="ECO:0000256" key="6">
    <source>
        <dbReference type="SAM" id="MobiDB-lite"/>
    </source>
</evidence>
<reference evidence="8 9" key="1">
    <citation type="submission" date="2014-02" db="EMBL/GenBank/DDBJ databases">
        <title>The genome sequence of Colletotrichum salicis CBS 607.94.</title>
        <authorList>
            <person name="Baroncelli R."/>
            <person name="Thon M.R."/>
        </authorList>
    </citation>
    <scope>NUCLEOTIDE SEQUENCE [LARGE SCALE GENOMIC DNA]</scope>
    <source>
        <strain evidence="8 9">CBS 607.94</strain>
    </source>
</reference>
<dbReference type="OrthoDB" id="4476201at2759"/>
<keyword evidence="9" id="KW-1185">Reference proteome</keyword>